<keyword evidence="1" id="KW-0732">Signal</keyword>
<gene>
    <name evidence="2" type="primary">Dwil\GK15607</name>
    <name evidence="2" type="ORF">Dwil_GK15607</name>
</gene>
<feature type="signal peptide" evidence="1">
    <location>
        <begin position="1"/>
        <end position="23"/>
    </location>
</feature>
<protein>
    <recommendedName>
        <fullName evidence="4">Protein TsetseEP domain-containing protein</fullName>
    </recommendedName>
</protein>
<organism evidence="2 3">
    <name type="scientific">Drosophila willistoni</name>
    <name type="common">Fruit fly</name>
    <dbReference type="NCBI Taxonomy" id="7260"/>
    <lineage>
        <taxon>Eukaryota</taxon>
        <taxon>Metazoa</taxon>
        <taxon>Ecdysozoa</taxon>
        <taxon>Arthropoda</taxon>
        <taxon>Hexapoda</taxon>
        <taxon>Insecta</taxon>
        <taxon>Pterygota</taxon>
        <taxon>Neoptera</taxon>
        <taxon>Endopterygota</taxon>
        <taxon>Diptera</taxon>
        <taxon>Brachycera</taxon>
        <taxon>Muscomorpha</taxon>
        <taxon>Ephydroidea</taxon>
        <taxon>Drosophilidae</taxon>
        <taxon>Drosophila</taxon>
        <taxon>Sophophora</taxon>
    </lineage>
</organism>
<reference evidence="2 3" key="1">
    <citation type="journal article" date="2007" name="Nature">
        <title>Evolution of genes and genomes on the Drosophila phylogeny.</title>
        <authorList>
            <consortium name="Drosophila 12 Genomes Consortium"/>
            <person name="Clark A.G."/>
            <person name="Eisen M.B."/>
            <person name="Smith D.R."/>
            <person name="Bergman C.M."/>
            <person name="Oliver B."/>
            <person name="Markow T.A."/>
            <person name="Kaufman T.C."/>
            <person name="Kellis M."/>
            <person name="Gelbart W."/>
            <person name="Iyer V.N."/>
            <person name="Pollard D.A."/>
            <person name="Sackton T.B."/>
            <person name="Larracuente A.M."/>
            <person name="Singh N.D."/>
            <person name="Abad J.P."/>
            <person name="Abt D.N."/>
            <person name="Adryan B."/>
            <person name="Aguade M."/>
            <person name="Akashi H."/>
            <person name="Anderson W.W."/>
            <person name="Aquadro C.F."/>
            <person name="Ardell D.H."/>
            <person name="Arguello R."/>
            <person name="Artieri C.G."/>
            <person name="Barbash D.A."/>
            <person name="Barker D."/>
            <person name="Barsanti P."/>
            <person name="Batterham P."/>
            <person name="Batzoglou S."/>
            <person name="Begun D."/>
            <person name="Bhutkar A."/>
            <person name="Blanco E."/>
            <person name="Bosak S.A."/>
            <person name="Bradley R.K."/>
            <person name="Brand A.D."/>
            <person name="Brent M.R."/>
            <person name="Brooks A.N."/>
            <person name="Brown R.H."/>
            <person name="Butlin R.K."/>
            <person name="Caggese C."/>
            <person name="Calvi B.R."/>
            <person name="Bernardo de Carvalho A."/>
            <person name="Caspi A."/>
            <person name="Castrezana S."/>
            <person name="Celniker S.E."/>
            <person name="Chang J.L."/>
            <person name="Chapple C."/>
            <person name="Chatterji S."/>
            <person name="Chinwalla A."/>
            <person name="Civetta A."/>
            <person name="Clifton S.W."/>
            <person name="Comeron J.M."/>
            <person name="Costello J.C."/>
            <person name="Coyne J.A."/>
            <person name="Daub J."/>
            <person name="David R.G."/>
            <person name="Delcher A.L."/>
            <person name="Delehaunty K."/>
            <person name="Do C.B."/>
            <person name="Ebling H."/>
            <person name="Edwards K."/>
            <person name="Eickbush T."/>
            <person name="Evans J.D."/>
            <person name="Filipski A."/>
            <person name="Findeiss S."/>
            <person name="Freyhult E."/>
            <person name="Fulton L."/>
            <person name="Fulton R."/>
            <person name="Garcia A.C."/>
            <person name="Gardiner A."/>
            <person name="Garfield D.A."/>
            <person name="Garvin B.E."/>
            <person name="Gibson G."/>
            <person name="Gilbert D."/>
            <person name="Gnerre S."/>
            <person name="Godfrey J."/>
            <person name="Good R."/>
            <person name="Gotea V."/>
            <person name="Gravely B."/>
            <person name="Greenberg A.J."/>
            <person name="Griffiths-Jones S."/>
            <person name="Gross S."/>
            <person name="Guigo R."/>
            <person name="Gustafson E.A."/>
            <person name="Haerty W."/>
            <person name="Hahn M.W."/>
            <person name="Halligan D.L."/>
            <person name="Halpern A.L."/>
            <person name="Halter G.M."/>
            <person name="Han M.V."/>
            <person name="Heger A."/>
            <person name="Hillier L."/>
            <person name="Hinrichs A.S."/>
            <person name="Holmes I."/>
            <person name="Hoskins R.A."/>
            <person name="Hubisz M.J."/>
            <person name="Hultmark D."/>
            <person name="Huntley M.A."/>
            <person name="Jaffe D.B."/>
            <person name="Jagadeeshan S."/>
            <person name="Jeck W.R."/>
            <person name="Johnson J."/>
            <person name="Jones C.D."/>
            <person name="Jordan W.C."/>
            <person name="Karpen G.H."/>
            <person name="Kataoka E."/>
            <person name="Keightley P.D."/>
            <person name="Kheradpour P."/>
            <person name="Kirkness E.F."/>
            <person name="Koerich L.B."/>
            <person name="Kristiansen K."/>
            <person name="Kudrna D."/>
            <person name="Kulathinal R.J."/>
            <person name="Kumar S."/>
            <person name="Kwok R."/>
            <person name="Lander E."/>
            <person name="Langley C.H."/>
            <person name="Lapoint R."/>
            <person name="Lazzaro B.P."/>
            <person name="Lee S.J."/>
            <person name="Levesque L."/>
            <person name="Li R."/>
            <person name="Lin C.F."/>
            <person name="Lin M.F."/>
            <person name="Lindblad-Toh K."/>
            <person name="Llopart A."/>
            <person name="Long M."/>
            <person name="Low L."/>
            <person name="Lozovsky E."/>
            <person name="Lu J."/>
            <person name="Luo M."/>
            <person name="Machado C.A."/>
            <person name="Makalowski W."/>
            <person name="Marzo M."/>
            <person name="Matsuda M."/>
            <person name="Matzkin L."/>
            <person name="McAllister B."/>
            <person name="McBride C.S."/>
            <person name="McKernan B."/>
            <person name="McKernan K."/>
            <person name="Mendez-Lago M."/>
            <person name="Minx P."/>
            <person name="Mollenhauer M.U."/>
            <person name="Montooth K."/>
            <person name="Mount S.M."/>
            <person name="Mu X."/>
            <person name="Myers E."/>
            <person name="Negre B."/>
            <person name="Newfeld S."/>
            <person name="Nielsen R."/>
            <person name="Noor M.A."/>
            <person name="O'Grady P."/>
            <person name="Pachter L."/>
            <person name="Papaceit M."/>
            <person name="Parisi M.J."/>
            <person name="Parisi M."/>
            <person name="Parts L."/>
            <person name="Pedersen J.S."/>
            <person name="Pesole G."/>
            <person name="Phillippy A.M."/>
            <person name="Ponting C.P."/>
            <person name="Pop M."/>
            <person name="Porcelli D."/>
            <person name="Powell J.R."/>
            <person name="Prohaska S."/>
            <person name="Pruitt K."/>
            <person name="Puig M."/>
            <person name="Quesneville H."/>
            <person name="Ram K.R."/>
            <person name="Rand D."/>
            <person name="Rasmussen M.D."/>
            <person name="Reed L.K."/>
            <person name="Reenan R."/>
            <person name="Reily A."/>
            <person name="Remington K.A."/>
            <person name="Rieger T.T."/>
            <person name="Ritchie M.G."/>
            <person name="Robin C."/>
            <person name="Rogers Y.H."/>
            <person name="Rohde C."/>
            <person name="Rozas J."/>
            <person name="Rubenfield M.J."/>
            <person name="Ruiz A."/>
            <person name="Russo S."/>
            <person name="Salzberg S.L."/>
            <person name="Sanchez-Gracia A."/>
            <person name="Saranga D.J."/>
            <person name="Sato H."/>
            <person name="Schaeffer S.W."/>
            <person name="Schatz M.C."/>
            <person name="Schlenke T."/>
            <person name="Schwartz R."/>
            <person name="Segarra C."/>
            <person name="Singh R.S."/>
            <person name="Sirot L."/>
            <person name="Sirota M."/>
            <person name="Sisneros N.B."/>
            <person name="Smith C.D."/>
            <person name="Smith T.F."/>
            <person name="Spieth J."/>
            <person name="Stage D.E."/>
            <person name="Stark A."/>
            <person name="Stephan W."/>
            <person name="Strausberg R.L."/>
            <person name="Strempel S."/>
            <person name="Sturgill D."/>
            <person name="Sutton G."/>
            <person name="Sutton G.G."/>
            <person name="Tao W."/>
            <person name="Teichmann S."/>
            <person name="Tobari Y.N."/>
            <person name="Tomimura Y."/>
            <person name="Tsolas J.M."/>
            <person name="Valente V.L."/>
            <person name="Venter E."/>
            <person name="Venter J.C."/>
            <person name="Vicario S."/>
            <person name="Vieira F.G."/>
            <person name="Vilella A.J."/>
            <person name="Villasante A."/>
            <person name="Walenz B."/>
            <person name="Wang J."/>
            <person name="Wasserman M."/>
            <person name="Watts T."/>
            <person name="Wilson D."/>
            <person name="Wilson R.K."/>
            <person name="Wing R.A."/>
            <person name="Wolfner M.F."/>
            <person name="Wong A."/>
            <person name="Wong G.K."/>
            <person name="Wu C.I."/>
            <person name="Wu G."/>
            <person name="Yamamoto D."/>
            <person name="Yang H.P."/>
            <person name="Yang S.P."/>
            <person name="Yorke J.A."/>
            <person name="Yoshida K."/>
            <person name="Zdobnov E."/>
            <person name="Zhang P."/>
            <person name="Zhang Y."/>
            <person name="Zimin A.V."/>
            <person name="Baldwin J."/>
            <person name="Abdouelleil A."/>
            <person name="Abdulkadir J."/>
            <person name="Abebe A."/>
            <person name="Abera B."/>
            <person name="Abreu J."/>
            <person name="Acer S.C."/>
            <person name="Aftuck L."/>
            <person name="Alexander A."/>
            <person name="An P."/>
            <person name="Anderson E."/>
            <person name="Anderson S."/>
            <person name="Arachi H."/>
            <person name="Azer M."/>
            <person name="Bachantsang P."/>
            <person name="Barry A."/>
            <person name="Bayul T."/>
            <person name="Berlin A."/>
            <person name="Bessette D."/>
            <person name="Bloom T."/>
            <person name="Blye J."/>
            <person name="Boguslavskiy L."/>
            <person name="Bonnet C."/>
            <person name="Boukhgalter B."/>
            <person name="Bourzgui I."/>
            <person name="Brown A."/>
            <person name="Cahill P."/>
            <person name="Channer S."/>
            <person name="Cheshatsang Y."/>
            <person name="Chuda L."/>
            <person name="Citroen M."/>
            <person name="Collymore A."/>
            <person name="Cooke P."/>
            <person name="Costello M."/>
            <person name="D'Aco K."/>
            <person name="Daza R."/>
            <person name="De Haan G."/>
            <person name="DeGray S."/>
            <person name="DeMaso C."/>
            <person name="Dhargay N."/>
            <person name="Dooley K."/>
            <person name="Dooley E."/>
            <person name="Doricent M."/>
            <person name="Dorje P."/>
            <person name="Dorjee K."/>
            <person name="Dupes A."/>
            <person name="Elong R."/>
            <person name="Falk J."/>
            <person name="Farina A."/>
            <person name="Faro S."/>
            <person name="Ferguson D."/>
            <person name="Fisher S."/>
            <person name="Foley C.D."/>
            <person name="Franke A."/>
            <person name="Friedrich D."/>
            <person name="Gadbois L."/>
            <person name="Gearin G."/>
            <person name="Gearin C.R."/>
            <person name="Giannoukos G."/>
            <person name="Goode T."/>
            <person name="Graham J."/>
            <person name="Grandbois E."/>
            <person name="Grewal S."/>
            <person name="Gyaltsen K."/>
            <person name="Hafez N."/>
            <person name="Hagos B."/>
            <person name="Hall J."/>
            <person name="Henson C."/>
            <person name="Hollinger A."/>
            <person name="Honan T."/>
            <person name="Huard M.D."/>
            <person name="Hughes L."/>
            <person name="Hurhula B."/>
            <person name="Husby M.E."/>
            <person name="Kamat A."/>
            <person name="Kanga B."/>
            <person name="Kashin S."/>
            <person name="Khazanovich D."/>
            <person name="Kisner P."/>
            <person name="Lance K."/>
            <person name="Lara M."/>
            <person name="Lee W."/>
            <person name="Lennon N."/>
            <person name="Letendre F."/>
            <person name="LeVine R."/>
            <person name="Lipovsky A."/>
            <person name="Liu X."/>
            <person name="Liu J."/>
            <person name="Liu S."/>
            <person name="Lokyitsang T."/>
            <person name="Lokyitsang Y."/>
            <person name="Lubonja R."/>
            <person name="Lui A."/>
            <person name="MacDonald P."/>
            <person name="Magnisalis V."/>
            <person name="Maru K."/>
            <person name="Matthews C."/>
            <person name="McCusker W."/>
            <person name="McDonough S."/>
            <person name="Mehta T."/>
            <person name="Meldrim J."/>
            <person name="Meneus L."/>
            <person name="Mihai O."/>
            <person name="Mihalev A."/>
            <person name="Mihova T."/>
            <person name="Mittelman R."/>
            <person name="Mlenga V."/>
            <person name="Montmayeur A."/>
            <person name="Mulrain L."/>
            <person name="Navidi A."/>
            <person name="Naylor J."/>
            <person name="Negash T."/>
            <person name="Nguyen T."/>
            <person name="Nguyen N."/>
            <person name="Nicol R."/>
            <person name="Norbu C."/>
            <person name="Norbu N."/>
            <person name="Novod N."/>
            <person name="O'Neill B."/>
            <person name="Osman S."/>
            <person name="Markiewicz E."/>
            <person name="Oyono O.L."/>
            <person name="Patti C."/>
            <person name="Phunkhang P."/>
            <person name="Pierre F."/>
            <person name="Priest M."/>
            <person name="Raghuraman S."/>
            <person name="Rege F."/>
            <person name="Reyes R."/>
            <person name="Rise C."/>
            <person name="Rogov P."/>
            <person name="Ross K."/>
            <person name="Ryan E."/>
            <person name="Settipalli S."/>
            <person name="Shea T."/>
            <person name="Sherpa N."/>
            <person name="Shi L."/>
            <person name="Shih D."/>
            <person name="Sparrow T."/>
            <person name="Spaulding J."/>
            <person name="Stalker J."/>
            <person name="Stange-Thomann N."/>
            <person name="Stavropoulos S."/>
            <person name="Stone C."/>
            <person name="Strader C."/>
            <person name="Tesfaye S."/>
            <person name="Thomson T."/>
            <person name="Thoulutsang Y."/>
            <person name="Thoulutsang D."/>
            <person name="Topham K."/>
            <person name="Topping I."/>
            <person name="Tsamla T."/>
            <person name="Vassiliev H."/>
            <person name="Vo A."/>
            <person name="Wangchuk T."/>
            <person name="Wangdi T."/>
            <person name="Weiand M."/>
            <person name="Wilkinson J."/>
            <person name="Wilson A."/>
            <person name="Yadav S."/>
            <person name="Young G."/>
            <person name="Yu Q."/>
            <person name="Zembek L."/>
            <person name="Zhong D."/>
            <person name="Zimmer A."/>
            <person name="Zwirko Z."/>
            <person name="Jaffe D.B."/>
            <person name="Alvarez P."/>
            <person name="Brockman W."/>
            <person name="Butler J."/>
            <person name="Chin C."/>
            <person name="Gnerre S."/>
            <person name="Grabherr M."/>
            <person name="Kleber M."/>
            <person name="Mauceli E."/>
            <person name="MacCallum I."/>
        </authorList>
    </citation>
    <scope>NUCLEOTIDE SEQUENCE [LARGE SCALE GENOMIC DNA]</scope>
    <source>
        <strain evidence="3">Tucson 14030-0811.24</strain>
    </source>
</reference>
<evidence type="ECO:0000256" key="1">
    <source>
        <dbReference type="SAM" id="SignalP"/>
    </source>
</evidence>
<feature type="chain" id="PRO_5002818627" description="Protein TsetseEP domain-containing protein" evidence="1">
    <location>
        <begin position="24"/>
        <end position="278"/>
    </location>
</feature>
<dbReference type="SMR" id="B4MS99"/>
<dbReference type="Proteomes" id="UP000007798">
    <property type="component" value="Unassembled WGS sequence"/>
</dbReference>
<dbReference type="OMA" id="AQCVKLH"/>
<dbReference type="eggNOG" id="ENOG502TBY1">
    <property type="taxonomic scope" value="Eukaryota"/>
</dbReference>
<dbReference type="KEGG" id="dwi:6640744"/>
<dbReference type="AlphaFoldDB" id="B4MS99"/>
<dbReference type="PhylomeDB" id="B4MS99"/>
<accession>B4MS99</accession>
<evidence type="ECO:0000313" key="3">
    <source>
        <dbReference type="Proteomes" id="UP000007798"/>
    </source>
</evidence>
<evidence type="ECO:0000313" key="2">
    <source>
        <dbReference type="EMBL" id="EDW74988.1"/>
    </source>
</evidence>
<dbReference type="HOGENOM" id="CLU_055890_0_0_1"/>
<name>B4MS99_DROWI</name>
<sequence>MLKNISVFFVILYLSLNLNTIQAAIEPLDEYVTQNIRQYNAKLKQYEVEMANFKTTHAKQLSPINVQADQLELKIEEANSLLIPIELIDQWHRQCVLNYSSSIPAIATLRSSLSACASNTADSLMSSPKSTFNTLKSYYDKLPNSVANCEKTHSNSQTNYTTCVTKLITDANTYTVNNQKTFTSYMESSQCTADSRIVAAWQCSFNIVFNTASILSTALRKIEDCVDNRVWCGSLAACKSPNCNTVYFNNAVRQNETIRNPLYNPNSTVSCMEIHFLK</sequence>
<keyword evidence="3" id="KW-1185">Reference proteome</keyword>
<dbReference type="InParanoid" id="B4MS99"/>
<evidence type="ECO:0008006" key="4">
    <source>
        <dbReference type="Google" id="ProtNLM"/>
    </source>
</evidence>
<proteinExistence type="predicted"/>
<dbReference type="OrthoDB" id="7999179at2759"/>
<dbReference type="EMBL" id="CH963850">
    <property type="protein sequence ID" value="EDW74988.1"/>
    <property type="molecule type" value="Genomic_DNA"/>
</dbReference>
<dbReference type="FunCoup" id="B4MS99">
    <property type="interactions" value="17"/>
</dbReference>